<dbReference type="InterPro" id="IPR004358">
    <property type="entry name" value="Sig_transdc_His_kin-like_C"/>
</dbReference>
<dbReference type="InterPro" id="IPR000014">
    <property type="entry name" value="PAS"/>
</dbReference>
<feature type="transmembrane region" description="Helical" evidence="5">
    <location>
        <begin position="46"/>
        <end position="62"/>
    </location>
</feature>
<evidence type="ECO:0000256" key="3">
    <source>
        <dbReference type="ARBA" id="ARBA00022553"/>
    </source>
</evidence>
<dbReference type="Pfam" id="PF00512">
    <property type="entry name" value="HisKA"/>
    <property type="match status" value="1"/>
</dbReference>
<feature type="domain" description="Histidine kinase" evidence="6">
    <location>
        <begin position="226"/>
        <end position="445"/>
    </location>
</feature>
<keyword evidence="8" id="KW-0418">Kinase</keyword>
<dbReference type="InterPro" id="IPR000700">
    <property type="entry name" value="PAS-assoc_C"/>
</dbReference>
<protein>
    <recommendedName>
        <fullName evidence="2">histidine kinase</fullName>
        <ecNumber evidence="2">2.7.13.3</ecNumber>
    </recommendedName>
</protein>
<dbReference type="InterPro" id="IPR005467">
    <property type="entry name" value="His_kinase_dom"/>
</dbReference>
<dbReference type="AlphaFoldDB" id="A0A6M8EH90"/>
<dbReference type="InterPro" id="IPR036890">
    <property type="entry name" value="HATPase_C_sf"/>
</dbReference>
<dbReference type="SUPFAM" id="SSF55874">
    <property type="entry name" value="ATPase domain of HSP90 chaperone/DNA topoisomerase II/histidine kinase"/>
    <property type="match status" value="1"/>
</dbReference>
<accession>A0A6M8EH90</accession>
<dbReference type="InterPro" id="IPR003661">
    <property type="entry name" value="HisK_dim/P_dom"/>
</dbReference>
<reference evidence="8 9" key="1">
    <citation type="submission" date="2019-08" db="EMBL/GenBank/DDBJ databases">
        <title>Complete genome sequence of Arcobacter acticola.</title>
        <authorList>
            <person name="Miller W."/>
        </authorList>
    </citation>
    <scope>NUCLEOTIDE SEQUENCE [LARGE SCALE GENOMIC DNA]</scope>
    <source>
        <strain evidence="8 9">KCTC 52212</strain>
    </source>
</reference>
<evidence type="ECO:0000256" key="1">
    <source>
        <dbReference type="ARBA" id="ARBA00000085"/>
    </source>
</evidence>
<sequence>MKTKTSSYIKITSVYFLFGVLWIYFSDAAINLVVSDLETLKFLQTIKGWLFICISSLILFFFSKQQFEKIQNETDQLAKTKDLLETIIENAPISVFWKDLNGAYIGANSKFLELINLQNRKDLIGKKDSDLNFPEKEEFVNDDKLIIETKKAKLNYIEKVTVKNNIVKIVNTSKVPLLNFEGNVIGILAITQDITEHTENLNLLKEQEQLLIQQSRLASMGEMIANIAHQWRQPLSIISTLATGIKLERELGISNDENENESLDMINQNTQYLSKTIDDFKNFFKKSNYTNTIYTDDLLARTLKLISSRLKDNNIEIILNNENVEIDTYENELIQIYINILNNSIDAFMEVNYNKYIFIETKKVNSHLIIEIKDNAGGIADDVIGKVFEPYFSTKDEKNGTGLGLYMCNEIVTKHLKGTISVQTVIFDYLEKNYTGASFKITLQL</sequence>
<keyword evidence="4" id="KW-0175">Coiled coil</keyword>
<dbReference type="PROSITE" id="PS50113">
    <property type="entry name" value="PAC"/>
    <property type="match status" value="1"/>
</dbReference>
<keyword evidence="3" id="KW-0597">Phosphoprotein</keyword>
<dbReference type="EC" id="2.7.13.3" evidence="2"/>
<feature type="domain" description="PAC" evidence="7">
    <location>
        <begin position="150"/>
        <end position="206"/>
    </location>
</feature>
<evidence type="ECO:0000259" key="6">
    <source>
        <dbReference type="PROSITE" id="PS50109"/>
    </source>
</evidence>
<dbReference type="InterPro" id="IPR035965">
    <property type="entry name" value="PAS-like_dom_sf"/>
</dbReference>
<dbReference type="SUPFAM" id="SSF55785">
    <property type="entry name" value="PYP-like sensor domain (PAS domain)"/>
    <property type="match status" value="1"/>
</dbReference>
<dbReference type="Proteomes" id="UP000503483">
    <property type="component" value="Chromosome"/>
</dbReference>
<dbReference type="InterPro" id="IPR003594">
    <property type="entry name" value="HATPase_dom"/>
</dbReference>
<dbReference type="NCBIfam" id="TIGR00229">
    <property type="entry name" value="sensory_box"/>
    <property type="match status" value="1"/>
</dbReference>
<dbReference type="KEGG" id="paco:AACT_0774"/>
<keyword evidence="5" id="KW-1133">Transmembrane helix</keyword>
<dbReference type="GO" id="GO:0000155">
    <property type="term" value="F:phosphorelay sensor kinase activity"/>
    <property type="evidence" value="ECO:0007669"/>
    <property type="project" value="InterPro"/>
</dbReference>
<dbReference type="RefSeq" id="WP_172125145.1">
    <property type="nucleotide sequence ID" value="NZ_CP042652.1"/>
</dbReference>
<dbReference type="PRINTS" id="PR00344">
    <property type="entry name" value="BCTRLSENSOR"/>
</dbReference>
<evidence type="ECO:0000256" key="2">
    <source>
        <dbReference type="ARBA" id="ARBA00012438"/>
    </source>
</evidence>
<dbReference type="SMART" id="SM00387">
    <property type="entry name" value="HATPase_c"/>
    <property type="match status" value="1"/>
</dbReference>
<dbReference type="PANTHER" id="PTHR43065:SF42">
    <property type="entry name" value="TWO-COMPONENT SENSOR PPRA"/>
    <property type="match status" value="1"/>
</dbReference>
<feature type="transmembrane region" description="Helical" evidence="5">
    <location>
        <begin position="12"/>
        <end position="34"/>
    </location>
</feature>
<dbReference type="Gene3D" id="3.30.450.20">
    <property type="entry name" value="PAS domain"/>
    <property type="match status" value="1"/>
</dbReference>
<proteinExistence type="predicted"/>
<dbReference type="SUPFAM" id="SSF47384">
    <property type="entry name" value="Homodimeric domain of signal transducing histidine kinase"/>
    <property type="match status" value="1"/>
</dbReference>
<dbReference type="Gene3D" id="1.10.287.130">
    <property type="match status" value="1"/>
</dbReference>
<dbReference type="SMART" id="SM00388">
    <property type="entry name" value="HisKA"/>
    <property type="match status" value="1"/>
</dbReference>
<feature type="coiled-coil region" evidence="4">
    <location>
        <begin position="187"/>
        <end position="214"/>
    </location>
</feature>
<dbReference type="Gene3D" id="3.30.565.10">
    <property type="entry name" value="Histidine kinase-like ATPase, C-terminal domain"/>
    <property type="match status" value="1"/>
</dbReference>
<dbReference type="InterPro" id="IPR013656">
    <property type="entry name" value="PAS_4"/>
</dbReference>
<comment type="catalytic activity">
    <reaction evidence="1">
        <text>ATP + protein L-histidine = ADP + protein N-phospho-L-histidine.</text>
        <dbReference type="EC" id="2.7.13.3"/>
    </reaction>
</comment>
<dbReference type="CDD" id="cd00082">
    <property type="entry name" value="HisKA"/>
    <property type="match status" value="1"/>
</dbReference>
<name>A0A6M8EH90_9BACT</name>
<keyword evidence="8" id="KW-0808">Transferase</keyword>
<evidence type="ECO:0000313" key="8">
    <source>
        <dbReference type="EMBL" id="QKE27968.1"/>
    </source>
</evidence>
<evidence type="ECO:0000256" key="5">
    <source>
        <dbReference type="SAM" id="Phobius"/>
    </source>
</evidence>
<evidence type="ECO:0000256" key="4">
    <source>
        <dbReference type="SAM" id="Coils"/>
    </source>
</evidence>
<dbReference type="PANTHER" id="PTHR43065">
    <property type="entry name" value="SENSOR HISTIDINE KINASE"/>
    <property type="match status" value="1"/>
</dbReference>
<dbReference type="InterPro" id="IPR036097">
    <property type="entry name" value="HisK_dim/P_sf"/>
</dbReference>
<dbReference type="EMBL" id="CP042652">
    <property type="protein sequence ID" value="QKE27968.1"/>
    <property type="molecule type" value="Genomic_DNA"/>
</dbReference>
<dbReference type="Pfam" id="PF02518">
    <property type="entry name" value="HATPase_c"/>
    <property type="match status" value="1"/>
</dbReference>
<keyword evidence="9" id="KW-1185">Reference proteome</keyword>
<dbReference type="Pfam" id="PF08448">
    <property type="entry name" value="PAS_4"/>
    <property type="match status" value="1"/>
</dbReference>
<organism evidence="8 9">
    <name type="scientific">Arcobacter acticola</name>
    <dbReference type="NCBI Taxonomy" id="1849015"/>
    <lineage>
        <taxon>Bacteria</taxon>
        <taxon>Pseudomonadati</taxon>
        <taxon>Campylobacterota</taxon>
        <taxon>Epsilonproteobacteria</taxon>
        <taxon>Campylobacterales</taxon>
        <taxon>Arcobacteraceae</taxon>
        <taxon>Arcobacter</taxon>
    </lineage>
</organism>
<keyword evidence="5" id="KW-0472">Membrane</keyword>
<evidence type="ECO:0000313" key="9">
    <source>
        <dbReference type="Proteomes" id="UP000503483"/>
    </source>
</evidence>
<dbReference type="PROSITE" id="PS50109">
    <property type="entry name" value="HIS_KIN"/>
    <property type="match status" value="1"/>
</dbReference>
<gene>
    <name evidence="8" type="ORF">AACT_0774</name>
</gene>
<keyword evidence="5" id="KW-0812">Transmembrane</keyword>
<evidence type="ECO:0000259" key="7">
    <source>
        <dbReference type="PROSITE" id="PS50113"/>
    </source>
</evidence>